<protein>
    <recommendedName>
        <fullName evidence="2">Ribosome-binding factor A</fullName>
    </recommendedName>
</protein>
<organism evidence="3 4">
    <name type="scientific">Aerophobetes bacterium</name>
    <dbReference type="NCBI Taxonomy" id="2030807"/>
    <lineage>
        <taxon>Bacteria</taxon>
        <taxon>Candidatus Aerophobota</taxon>
    </lineage>
</organism>
<dbReference type="InterPro" id="IPR000238">
    <property type="entry name" value="RbfA"/>
</dbReference>
<gene>
    <name evidence="2 3" type="primary">rbfA</name>
    <name evidence="3" type="ORF">COB21_02210</name>
</gene>
<proteinExistence type="inferred from homology"/>
<evidence type="ECO:0000313" key="4">
    <source>
        <dbReference type="Proteomes" id="UP000218775"/>
    </source>
</evidence>
<accession>A0A2A4X7G3</accession>
<keyword evidence="1 2" id="KW-0690">Ribosome biogenesis</keyword>
<reference evidence="4" key="1">
    <citation type="submission" date="2017-08" db="EMBL/GenBank/DDBJ databases">
        <title>A dynamic microbial community with high functional redundancy inhabits the cold, oxic subseafloor aquifer.</title>
        <authorList>
            <person name="Tully B.J."/>
            <person name="Wheat C.G."/>
            <person name="Glazer B.T."/>
            <person name="Huber J.A."/>
        </authorList>
    </citation>
    <scope>NUCLEOTIDE SEQUENCE [LARGE SCALE GENOMIC DNA]</scope>
</reference>
<dbReference type="Proteomes" id="UP000218775">
    <property type="component" value="Unassembled WGS sequence"/>
</dbReference>
<dbReference type="Pfam" id="PF02033">
    <property type="entry name" value="RBFA"/>
    <property type="match status" value="1"/>
</dbReference>
<comment type="similarity">
    <text evidence="2">Belongs to the RbfA family.</text>
</comment>
<dbReference type="SUPFAM" id="SSF89919">
    <property type="entry name" value="Ribosome-binding factor A, RbfA"/>
    <property type="match status" value="1"/>
</dbReference>
<evidence type="ECO:0000256" key="1">
    <source>
        <dbReference type="ARBA" id="ARBA00022517"/>
    </source>
</evidence>
<dbReference type="HAMAP" id="MF_00003">
    <property type="entry name" value="RbfA"/>
    <property type="match status" value="1"/>
</dbReference>
<comment type="subunit">
    <text evidence="2">Monomer. Binds 30S ribosomal subunits, but not 50S ribosomal subunits or 70S ribosomes.</text>
</comment>
<dbReference type="InterPro" id="IPR015946">
    <property type="entry name" value="KH_dom-like_a/b"/>
</dbReference>
<dbReference type="PANTHER" id="PTHR33515:SF1">
    <property type="entry name" value="RIBOSOME-BINDING FACTOR A, CHLOROPLASTIC-RELATED"/>
    <property type="match status" value="1"/>
</dbReference>
<sequence length="122" mass="13870">MTAERRIERLNSLLKEVINEVIRDDIRNPKMAKLISVAKVELTKDLSIAKVFVSIIEDDETLRKQTVSMLNKAAGFISVLSSKKMVIKMFPLLKFKLDTTVDSQMNIHNILQEIANKRASQA</sequence>
<dbReference type="AlphaFoldDB" id="A0A2A4X7G3"/>
<comment type="function">
    <text evidence="2">One of several proteins that assist in the late maturation steps of the functional core of the 30S ribosomal subunit. Associates with free 30S ribosomal subunits (but not with 30S subunits that are part of 70S ribosomes or polysomes). Required for efficient processing of 16S rRNA. May interact with the 5'-terminal helix region of 16S rRNA.</text>
</comment>
<keyword evidence="2" id="KW-0963">Cytoplasm</keyword>
<dbReference type="InterPro" id="IPR023799">
    <property type="entry name" value="RbfA_dom_sf"/>
</dbReference>
<dbReference type="EMBL" id="NVUK01000010">
    <property type="protein sequence ID" value="PCI77995.1"/>
    <property type="molecule type" value="Genomic_DNA"/>
</dbReference>
<name>A0A2A4X7G3_UNCAE</name>
<dbReference type="GO" id="GO:0030490">
    <property type="term" value="P:maturation of SSU-rRNA"/>
    <property type="evidence" value="ECO:0007669"/>
    <property type="project" value="UniProtKB-UniRule"/>
</dbReference>
<comment type="subcellular location">
    <subcellularLocation>
        <location evidence="2">Cytoplasm</location>
    </subcellularLocation>
</comment>
<evidence type="ECO:0000256" key="2">
    <source>
        <dbReference type="HAMAP-Rule" id="MF_00003"/>
    </source>
</evidence>
<dbReference type="PANTHER" id="PTHR33515">
    <property type="entry name" value="RIBOSOME-BINDING FACTOR A, CHLOROPLASTIC-RELATED"/>
    <property type="match status" value="1"/>
</dbReference>
<comment type="caution">
    <text evidence="3">The sequence shown here is derived from an EMBL/GenBank/DDBJ whole genome shotgun (WGS) entry which is preliminary data.</text>
</comment>
<dbReference type="Gene3D" id="3.30.300.20">
    <property type="match status" value="1"/>
</dbReference>
<evidence type="ECO:0000313" key="3">
    <source>
        <dbReference type="EMBL" id="PCI77995.1"/>
    </source>
</evidence>
<dbReference type="GO" id="GO:0005829">
    <property type="term" value="C:cytosol"/>
    <property type="evidence" value="ECO:0007669"/>
    <property type="project" value="TreeGrafter"/>
</dbReference>
<dbReference type="GO" id="GO:0043024">
    <property type="term" value="F:ribosomal small subunit binding"/>
    <property type="evidence" value="ECO:0007669"/>
    <property type="project" value="TreeGrafter"/>
</dbReference>
<dbReference type="NCBIfam" id="TIGR00082">
    <property type="entry name" value="rbfA"/>
    <property type="match status" value="1"/>
</dbReference>